<protein>
    <submittedName>
        <fullName evidence="8">ABC-2 type transporter family protein</fullName>
    </submittedName>
</protein>
<comment type="subcellular location">
    <subcellularLocation>
        <location evidence="1">Cell membrane</location>
        <topology evidence="1">Multi-pass membrane protein</topology>
    </subcellularLocation>
</comment>
<evidence type="ECO:0000313" key="8">
    <source>
        <dbReference type="EMBL" id="KIE48068.1"/>
    </source>
</evidence>
<name>A0A0C1U8N2_9CLOT</name>
<evidence type="ECO:0000256" key="3">
    <source>
        <dbReference type="ARBA" id="ARBA00022692"/>
    </source>
</evidence>
<feature type="transmembrane region" description="Helical" evidence="6">
    <location>
        <begin position="291"/>
        <end position="311"/>
    </location>
</feature>
<organism evidence="8 9">
    <name type="scientific">Clostridium argentinense CDC 2741</name>
    <dbReference type="NCBI Taxonomy" id="1418104"/>
    <lineage>
        <taxon>Bacteria</taxon>
        <taxon>Bacillati</taxon>
        <taxon>Bacillota</taxon>
        <taxon>Clostridia</taxon>
        <taxon>Eubacteriales</taxon>
        <taxon>Clostridiaceae</taxon>
        <taxon>Clostridium</taxon>
    </lineage>
</organism>
<evidence type="ECO:0000259" key="7">
    <source>
        <dbReference type="Pfam" id="PF12698"/>
    </source>
</evidence>
<dbReference type="PANTHER" id="PTHR30294">
    <property type="entry name" value="MEMBRANE COMPONENT OF ABC TRANSPORTER YHHJ-RELATED"/>
    <property type="match status" value="1"/>
</dbReference>
<dbReference type="GO" id="GO:0140359">
    <property type="term" value="F:ABC-type transporter activity"/>
    <property type="evidence" value="ECO:0007669"/>
    <property type="project" value="InterPro"/>
</dbReference>
<dbReference type="STRING" id="29341.RSJ17_12005"/>
<dbReference type="Pfam" id="PF12698">
    <property type="entry name" value="ABC2_membrane_3"/>
    <property type="match status" value="1"/>
</dbReference>
<dbReference type="RefSeq" id="WP_039630328.1">
    <property type="nucleotide sequence ID" value="NZ_AYSO01000012.1"/>
</dbReference>
<feature type="domain" description="ABC-2 type transporter transmembrane" evidence="7">
    <location>
        <begin position="18"/>
        <end position="366"/>
    </location>
</feature>
<feature type="transmembrane region" description="Helical" evidence="6">
    <location>
        <begin position="347"/>
        <end position="369"/>
    </location>
</feature>
<evidence type="ECO:0000256" key="6">
    <source>
        <dbReference type="SAM" id="Phobius"/>
    </source>
</evidence>
<evidence type="ECO:0000256" key="1">
    <source>
        <dbReference type="ARBA" id="ARBA00004651"/>
    </source>
</evidence>
<evidence type="ECO:0000256" key="2">
    <source>
        <dbReference type="ARBA" id="ARBA00022475"/>
    </source>
</evidence>
<keyword evidence="5 6" id="KW-0472">Membrane</keyword>
<keyword evidence="3 6" id="KW-0812">Transmembrane</keyword>
<feature type="transmembrane region" description="Helical" evidence="6">
    <location>
        <begin position="20"/>
        <end position="40"/>
    </location>
</feature>
<dbReference type="OrthoDB" id="1864035at2"/>
<evidence type="ECO:0000313" key="9">
    <source>
        <dbReference type="Proteomes" id="UP000031366"/>
    </source>
</evidence>
<feature type="transmembrane region" description="Helical" evidence="6">
    <location>
        <begin position="223"/>
        <end position="248"/>
    </location>
</feature>
<accession>A0A0C1U8N2</accession>
<dbReference type="AlphaFoldDB" id="A0A0C1U8N2"/>
<keyword evidence="4 6" id="KW-1133">Transmembrane helix</keyword>
<dbReference type="InterPro" id="IPR051449">
    <property type="entry name" value="ABC-2_transporter_component"/>
</dbReference>
<sequence>MRFISIVVKEIKQHLRDKSYMILMILFPIFLTAILVGSAGSDWGEEIVFNSRPLVYYVEGEGEGESSEAFKTMIKGLKNVDKKEIYSSETGIEEIKNNKSSAYINFKANENKITIYKNENHDIEGSLIELHLNSFVERFNILMEIDKVRRENLSNIMDNDKNHNYVKIESLDKLKRPASKDYSGIMTILTMVMYCSTGGISIVNVERYRKTLDRLIIAPVNRVYIFLALTIGAFIVNCIQFTIVISVLKYLFHINFGEDFISVILIVVSLAILAISIGCSMSLMIPKEKSYAILNILLVFTCFLGGSYIPIENLNSEFLMKLTNLSPIRWAKNAIFSVIYANDYSKFYSTLALNFGIAAVLFLISMRLFKRMEE</sequence>
<evidence type="ECO:0000256" key="4">
    <source>
        <dbReference type="ARBA" id="ARBA00022989"/>
    </source>
</evidence>
<feature type="transmembrane region" description="Helical" evidence="6">
    <location>
        <begin position="182"/>
        <end position="203"/>
    </location>
</feature>
<keyword evidence="2" id="KW-1003">Cell membrane</keyword>
<gene>
    <name evidence="8" type="ORF">U732_3825</name>
</gene>
<comment type="caution">
    <text evidence="8">The sequence shown here is derived from an EMBL/GenBank/DDBJ whole genome shotgun (WGS) entry which is preliminary data.</text>
</comment>
<proteinExistence type="predicted"/>
<keyword evidence="9" id="KW-1185">Reference proteome</keyword>
<dbReference type="InterPro" id="IPR013525">
    <property type="entry name" value="ABC2_TM"/>
</dbReference>
<dbReference type="PANTHER" id="PTHR30294:SF48">
    <property type="entry name" value="LINEARMYCIN RESISTANCE PERMEASE PROTEIN LNRM"/>
    <property type="match status" value="1"/>
</dbReference>
<evidence type="ECO:0000256" key="5">
    <source>
        <dbReference type="ARBA" id="ARBA00023136"/>
    </source>
</evidence>
<dbReference type="EMBL" id="AYSO01000012">
    <property type="protein sequence ID" value="KIE48068.1"/>
    <property type="molecule type" value="Genomic_DNA"/>
</dbReference>
<dbReference type="GO" id="GO:0005886">
    <property type="term" value="C:plasma membrane"/>
    <property type="evidence" value="ECO:0007669"/>
    <property type="project" value="UniProtKB-SubCell"/>
</dbReference>
<reference evidence="8 9" key="1">
    <citation type="journal article" date="2015" name="Infect. Genet. Evol.">
        <title>Genomic sequences of six botulinum neurotoxin-producing strains representing three clostridial species illustrate the mobility and diversity of botulinum neurotoxin genes.</title>
        <authorList>
            <person name="Smith T.J."/>
            <person name="Hill K.K."/>
            <person name="Xie G."/>
            <person name="Foley B.T."/>
            <person name="Williamson C.H."/>
            <person name="Foster J.T."/>
            <person name="Johnson S.L."/>
            <person name="Chertkov O."/>
            <person name="Teshima H."/>
            <person name="Gibbons H.S."/>
            <person name="Johnsky L.A."/>
            <person name="Karavis M.A."/>
            <person name="Smith L.A."/>
        </authorList>
    </citation>
    <scope>NUCLEOTIDE SEQUENCE [LARGE SCALE GENOMIC DNA]</scope>
    <source>
        <strain evidence="8 9">CDC 2741</strain>
    </source>
</reference>
<dbReference type="Proteomes" id="UP000031366">
    <property type="component" value="Unassembled WGS sequence"/>
</dbReference>
<feature type="transmembrane region" description="Helical" evidence="6">
    <location>
        <begin position="260"/>
        <end position="279"/>
    </location>
</feature>